<dbReference type="Proteomes" id="UP000154968">
    <property type="component" value="Segment"/>
</dbReference>
<evidence type="ECO:0000313" key="1">
    <source>
        <dbReference type="EMBL" id="CCV01692.1"/>
    </source>
</evidence>
<organism evidence="1 4">
    <name type="scientific">Invertebrate iridescent virus 22</name>
    <dbReference type="NCBI Taxonomy" id="345198"/>
    <lineage>
        <taxon>Viruses</taxon>
        <taxon>Varidnaviria</taxon>
        <taxon>Bamfordvirae</taxon>
        <taxon>Nucleocytoviricota</taxon>
        <taxon>Megaviricetes</taxon>
        <taxon>Pimascovirales</taxon>
        <taxon>Pimascovirales incertae sedis</taxon>
        <taxon>Iridoviridae</taxon>
        <taxon>Betairidovirinae</taxon>
        <taxon>Chloriridovirus</taxon>
        <taxon>Chloriridovirus simulium1</taxon>
    </lineage>
</organism>
<dbReference type="KEGG" id="vg:16414354"/>
<keyword evidence="4" id="KW-1185">Reference proteome</keyword>
<dbReference type="EMBL" id="HF920633">
    <property type="protein sequence ID" value="CCV01692.1"/>
    <property type="molecule type" value="Genomic_DNA"/>
</dbReference>
<evidence type="ECO:0000313" key="4">
    <source>
        <dbReference type="Proteomes" id="UP000154968"/>
    </source>
</evidence>
<accession>S6DCX5</accession>
<dbReference type="RefSeq" id="YP_008357313.1">
    <property type="nucleotide sequence ID" value="NC_021901.1"/>
</dbReference>
<evidence type="ECO:0000313" key="3">
    <source>
        <dbReference type="Proteomes" id="UP000141616"/>
    </source>
</evidence>
<sequence length="147" mass="17685">MKYKLFYDYLNLVISQIHNACIGPSISITIGKDPKVSIKNFDFKIKNNFKYIIFPIKIYGENIRHLNILCFDKQKKIIERYEPFNEYLNFHQINDLLESLLYKLMNKSQIYFLKYQTTLNSENIINDKNCGLYCIQYIRKKFNCNPQ</sequence>
<dbReference type="GeneID" id="16414354"/>
<reference evidence="1 4" key="1">
    <citation type="journal article" date="2013" name="J. Gen. Virol.">
        <title>Complete genome sequence of invertebrate iridescent virus 22 isolated from a blackfly larva.</title>
        <authorList>
            <person name="Piegu B."/>
            <person name="Guizard S."/>
            <person name="Spears T."/>
            <person name="Cruaud C."/>
            <person name="Couloux A."/>
            <person name="Bideshi D.K."/>
            <person name="Federici B.A."/>
            <person name="Bigot Y."/>
        </authorList>
    </citation>
    <scope>NUCLEOTIDE SEQUENCE [LARGE SCALE GENOMIC DNA]</scope>
</reference>
<proteinExistence type="predicted"/>
<protein>
    <submittedName>
        <fullName evidence="1">Uncharacterized protein</fullName>
    </submittedName>
</protein>
<reference evidence="2 3" key="2">
    <citation type="submission" date="2013-03" db="EMBL/GenBank/DDBJ databases">
        <title>Genomic and evolutionary features of invertebrate iridoviruse.</title>
        <authorList>
            <person name="Piegu B."/>
            <person name="Guizard S."/>
            <person name="Bideshi D."/>
            <person name="Spears T."/>
            <person name="Federici B."/>
            <person name="Bigot Y."/>
        </authorList>
    </citation>
    <scope>NUCLEOTIDE SEQUENCE [LARGE SCALE GENOMIC DNA]</scope>
    <source>
        <strain evidence="2">IIV22Aberystwyth</strain>
    </source>
</reference>
<accession>W8W2A4</accession>
<name>S6DCX5_9VIRU</name>
<dbReference type="KEGG" id="vg:18501566"/>
<dbReference type="EMBL" id="HF920634">
    <property type="protein sequence ID" value="CCV01860.1"/>
    <property type="molecule type" value="Genomic_DNA"/>
</dbReference>
<gene>
    <name evidence="1" type="primary">015R</name>
    <name evidence="2" type="synonym">016R</name>
    <name evidence="1" type="ORF">IIV22_015R</name>
    <name evidence="2" type="ORF">IIV22A_016R</name>
</gene>
<evidence type="ECO:0000313" key="2">
    <source>
        <dbReference type="EMBL" id="CCV01860.1"/>
    </source>
</evidence>
<dbReference type="GeneID" id="18501566"/>
<dbReference type="RefSeq" id="YP_009010777.1">
    <property type="nucleotide sequence ID" value="NC_023615.1"/>
</dbReference>
<dbReference type="Proteomes" id="UP000141616">
    <property type="component" value="Segment"/>
</dbReference>